<protein>
    <submittedName>
        <fullName evidence="1">Uncharacterized protein</fullName>
    </submittedName>
</protein>
<organism evidence="1 2">
    <name type="scientific">Acidithiobacillus sulfuriphilus</name>
    <dbReference type="NCBI Taxonomy" id="1867749"/>
    <lineage>
        <taxon>Bacteria</taxon>
        <taxon>Pseudomonadati</taxon>
        <taxon>Pseudomonadota</taxon>
        <taxon>Acidithiobacillia</taxon>
        <taxon>Acidithiobacillales</taxon>
        <taxon>Acidithiobacillaceae</taxon>
        <taxon>Acidithiobacillus</taxon>
    </lineage>
</organism>
<evidence type="ECO:0000313" key="1">
    <source>
        <dbReference type="EMBL" id="XRI77792.1"/>
    </source>
</evidence>
<proteinExistence type="predicted"/>
<name>A0ACD5HQ43_9PROT</name>
<gene>
    <name evidence="1" type="ORF">EC580_003705</name>
</gene>
<dbReference type="Proteomes" id="UP000271650">
    <property type="component" value="Chromosome"/>
</dbReference>
<keyword evidence="2" id="KW-1185">Reference proteome</keyword>
<reference evidence="1 2" key="1">
    <citation type="journal article" date="2019" name="Int. J. Syst. Evol. Microbiol.">
        <title>Acidithiobacillus sulfuriphilus sp. nov.: an extremely acidophilic sulfur-oxidizing chemolithotroph isolated from a neutral pH environment.</title>
        <authorList>
            <person name="Falagan C."/>
            <person name="Moya-Beltran A."/>
            <person name="Castro M."/>
            <person name="Quatrini R."/>
            <person name="Johnson D.B."/>
        </authorList>
    </citation>
    <scope>NUCLEOTIDE SEQUENCE [LARGE SCALE GENOMIC DNA]</scope>
    <source>
        <strain evidence="1 2">CJ-2</strain>
    </source>
</reference>
<dbReference type="EMBL" id="CP127527">
    <property type="protein sequence ID" value="XRI77792.1"/>
    <property type="molecule type" value="Genomic_DNA"/>
</dbReference>
<evidence type="ECO:0000313" key="2">
    <source>
        <dbReference type="Proteomes" id="UP000271650"/>
    </source>
</evidence>
<sequence length="403" mass="43693">MTERTALEAFRRWREAGAAGQGAILADPAQRREVCEGFQAFFLPYWWGEVAVPMSLHGVLDLWALFAAMGEIPGDHFGAFLTAREKELSPPGQALPDALQCAAAEPLPIDMELDLLAAAMEERDLAKAAPLVFSMVEDEGARRALLERLGQRLADDNYEQGLRTILFAQWRDAGAGLSPRSLGAGALALLHCHWQLPAGLTVVVPEARAGHDGRVFDKPLLHALRERDLPAFMGRIRAMGDQPLDAIRQLLLSVTLLILERGGGADREALARLYVWLVTLLTMPQRSLRRTRRVLFSAAATTFAFAGWKAAGDWPDYAALAAYHSQAGAGAAAASALSWQGVLDAYAMGAGSDWAVHFAEIVALPTAPQGFWPLWRAAKRAGAVTGGPLSWIHPLVLLRLYAP</sequence>
<accession>A0ACD5HQ43</accession>